<dbReference type="Pfam" id="PF00271">
    <property type="entry name" value="Helicase_C"/>
    <property type="match status" value="1"/>
</dbReference>
<dbReference type="InterPro" id="IPR038718">
    <property type="entry name" value="SNF2-like_sf"/>
</dbReference>
<feature type="region of interest" description="Disordered" evidence="2">
    <location>
        <begin position="626"/>
        <end position="717"/>
    </location>
</feature>
<evidence type="ECO:0000259" key="4">
    <source>
        <dbReference type="PROSITE" id="PS51194"/>
    </source>
</evidence>
<dbReference type="PROSITE" id="PS51192">
    <property type="entry name" value="HELICASE_ATP_BIND_1"/>
    <property type="match status" value="1"/>
</dbReference>
<feature type="domain" description="Helicase ATP-binding" evidence="3">
    <location>
        <begin position="159"/>
        <end position="315"/>
    </location>
</feature>
<reference evidence="5 6" key="1">
    <citation type="submission" date="2024-02" db="EMBL/GenBank/DDBJ databases">
        <authorList>
            <person name="Chen Y."/>
            <person name="Shah S."/>
            <person name="Dougan E. K."/>
            <person name="Thang M."/>
            <person name="Chan C."/>
        </authorList>
    </citation>
    <scope>NUCLEOTIDE SEQUENCE [LARGE SCALE GENOMIC DNA]</scope>
</reference>
<sequence>MIPLKRKLDAARPGTLEQKQPSSESFTREPHDPGIAQVGFGKYRDLTLEQLAKQDKEYCRWVLAQKDPDNFRMRRLQDFLRKQHAKERSEPVKSKESTDLEIDAIPGHAPLAPVPSWVKELLSISTVEPVSKELESTALTGLSSKIINTLHEYQRHGIAFGVQHGGRVLLADEMGLGKTVQALGIVAFYKREWPVLVVVPASLRLAWKAEISRWLSATAQVVLTGADHFYSEKDFYIVSYDLLHRHPKFQSQANGKRFAVVICDESHFLKTWQAQRTGHMVPLLQNAQRAVLISGSPALNNAFELYPQLAALLPAVMPSPCEFGQRYCVSDHQQGREMFSGSVRPSELRQVLSSVMIRREKAEVLRQLPQKRRRTVPLELPPVAALQWEGDAEVQRVEKGWQSVYARVGLAKADIAADYIEMLASSLDKDKLLVFFHHEVVGNIIEARVQQAKIGHVRIDGKTPAVKRGLEACRFQEDPSVRIAVLSITACGVGLTLTAASVVVFAELYSVPKIMEQAEDRAHRIGQTSSVDIHYLVARGTVDDGILACMARKRADLQHLLPHQEGSFQELEKIKPVKPLRDSKMVPAVRASARPLVQTTTPERLEDRTQLVRGSTAKGIKTVRSRGLSFEQEGPQRRSSSHNLTSMSFGKSTEHTGKQGGRTKGAVEIVLDETSPDAPVPNKPVSVVLDDSEDEAEGPAVAQTMEDSDSDVQIGFG</sequence>
<dbReference type="InterPro" id="IPR001650">
    <property type="entry name" value="Helicase_C-like"/>
</dbReference>
<dbReference type="GO" id="GO:0004386">
    <property type="term" value="F:helicase activity"/>
    <property type="evidence" value="ECO:0007669"/>
    <property type="project" value="UniProtKB-KW"/>
</dbReference>
<name>A0ABP0I1U5_9DINO</name>
<accession>A0ABP0I1U5</accession>
<evidence type="ECO:0000256" key="2">
    <source>
        <dbReference type="SAM" id="MobiDB-lite"/>
    </source>
</evidence>
<dbReference type="InterPro" id="IPR014001">
    <property type="entry name" value="Helicase_ATP-bd"/>
</dbReference>
<evidence type="ECO:0000259" key="3">
    <source>
        <dbReference type="PROSITE" id="PS51192"/>
    </source>
</evidence>
<dbReference type="Proteomes" id="UP001642484">
    <property type="component" value="Unassembled WGS sequence"/>
</dbReference>
<dbReference type="Gene3D" id="3.40.50.300">
    <property type="entry name" value="P-loop containing nucleotide triphosphate hydrolases"/>
    <property type="match status" value="1"/>
</dbReference>
<feature type="compositionally biased region" description="Basic and acidic residues" evidence="2">
    <location>
        <begin position="1"/>
        <end position="10"/>
    </location>
</feature>
<organism evidence="5 6">
    <name type="scientific">Durusdinium trenchii</name>
    <dbReference type="NCBI Taxonomy" id="1381693"/>
    <lineage>
        <taxon>Eukaryota</taxon>
        <taxon>Sar</taxon>
        <taxon>Alveolata</taxon>
        <taxon>Dinophyceae</taxon>
        <taxon>Suessiales</taxon>
        <taxon>Symbiodiniaceae</taxon>
        <taxon>Durusdinium</taxon>
    </lineage>
</organism>
<gene>
    <name evidence="5" type="ORF">CCMP2556_LOCUS4511</name>
</gene>
<dbReference type="SMART" id="SM00487">
    <property type="entry name" value="DEXDc"/>
    <property type="match status" value="1"/>
</dbReference>
<dbReference type="GO" id="GO:0004519">
    <property type="term" value="F:endonuclease activity"/>
    <property type="evidence" value="ECO:0007669"/>
    <property type="project" value="UniProtKB-KW"/>
</dbReference>
<evidence type="ECO:0000313" key="6">
    <source>
        <dbReference type="Proteomes" id="UP001642484"/>
    </source>
</evidence>
<comment type="caution">
    <text evidence="5">The sequence shown here is derived from an EMBL/GenBank/DDBJ whole genome shotgun (WGS) entry which is preliminary data.</text>
</comment>
<evidence type="ECO:0000256" key="1">
    <source>
        <dbReference type="ARBA" id="ARBA00022801"/>
    </source>
</evidence>
<dbReference type="PROSITE" id="PS51194">
    <property type="entry name" value="HELICASE_CTER"/>
    <property type="match status" value="1"/>
</dbReference>
<evidence type="ECO:0000313" key="5">
    <source>
        <dbReference type="EMBL" id="CAK8996567.1"/>
    </source>
</evidence>
<proteinExistence type="predicted"/>
<dbReference type="Gene3D" id="3.40.50.10810">
    <property type="entry name" value="Tandem AAA-ATPase domain"/>
    <property type="match status" value="1"/>
</dbReference>
<dbReference type="CDD" id="cd18793">
    <property type="entry name" value="SF2_C_SNF"/>
    <property type="match status" value="1"/>
</dbReference>
<dbReference type="InterPro" id="IPR000330">
    <property type="entry name" value="SNF2_N"/>
</dbReference>
<feature type="compositionally biased region" description="Polar residues" evidence="2">
    <location>
        <begin position="637"/>
        <end position="651"/>
    </location>
</feature>
<feature type="region of interest" description="Disordered" evidence="2">
    <location>
        <begin position="1"/>
        <end position="38"/>
    </location>
</feature>
<dbReference type="InterPro" id="IPR049730">
    <property type="entry name" value="SNF2/RAD54-like_C"/>
</dbReference>
<protein>
    <recommendedName>
        <fullName evidence="7">SWI/SNF-related matrix-associated actin-dependent regulator of chromatin subfamily A-like protein 1</fullName>
    </recommendedName>
</protein>
<dbReference type="Pfam" id="PF00176">
    <property type="entry name" value="SNF2-rel_dom"/>
    <property type="match status" value="1"/>
</dbReference>
<dbReference type="PANTHER" id="PTHR45766:SF6">
    <property type="entry name" value="SWI_SNF-RELATED MATRIX-ASSOCIATED ACTIN-DEPENDENT REGULATOR OF CHROMATIN SUBFAMILY A-LIKE PROTEIN 1"/>
    <property type="match status" value="1"/>
</dbReference>
<dbReference type="InterPro" id="IPR027417">
    <property type="entry name" value="P-loop_NTPase"/>
</dbReference>
<keyword evidence="6" id="KW-1185">Reference proteome</keyword>
<dbReference type="PANTHER" id="PTHR45766">
    <property type="entry name" value="DNA ANNEALING HELICASE AND ENDONUCLEASE ZRANB3 FAMILY MEMBER"/>
    <property type="match status" value="1"/>
</dbReference>
<keyword evidence="1" id="KW-0378">Hydrolase</keyword>
<feature type="domain" description="Helicase C-terminal" evidence="4">
    <location>
        <begin position="419"/>
        <end position="575"/>
    </location>
</feature>
<evidence type="ECO:0008006" key="7">
    <source>
        <dbReference type="Google" id="ProtNLM"/>
    </source>
</evidence>
<dbReference type="EMBL" id="CAXAMN010001858">
    <property type="protein sequence ID" value="CAK8996567.1"/>
    <property type="molecule type" value="Genomic_DNA"/>
</dbReference>
<dbReference type="SUPFAM" id="SSF52540">
    <property type="entry name" value="P-loop containing nucleoside triphosphate hydrolases"/>
    <property type="match status" value="2"/>
</dbReference>
<dbReference type="SMART" id="SM00490">
    <property type="entry name" value="HELICc"/>
    <property type="match status" value="1"/>
</dbReference>